<evidence type="ECO:0000313" key="2">
    <source>
        <dbReference type="Proteomes" id="UP000011718"/>
    </source>
</evidence>
<organism evidence="1 2">
    <name type="scientific">Methanosarcina mazei Tuc01</name>
    <dbReference type="NCBI Taxonomy" id="1236903"/>
    <lineage>
        <taxon>Archaea</taxon>
        <taxon>Methanobacteriati</taxon>
        <taxon>Methanobacteriota</taxon>
        <taxon>Stenosarchaea group</taxon>
        <taxon>Methanomicrobia</taxon>
        <taxon>Methanosarcinales</taxon>
        <taxon>Methanosarcinaceae</taxon>
        <taxon>Methanosarcina</taxon>
    </lineage>
</organism>
<accession>M1QG15</accession>
<protein>
    <submittedName>
        <fullName evidence="1">Uncharacterized protein</fullName>
    </submittedName>
</protein>
<evidence type="ECO:0000313" key="1">
    <source>
        <dbReference type="EMBL" id="AGF95929.1"/>
    </source>
</evidence>
<name>M1QG15_METMZ</name>
<dbReference type="Proteomes" id="UP000011718">
    <property type="component" value="Chromosome"/>
</dbReference>
<dbReference type="BioCyc" id="MMAZ1236903:G139K-480-MONOMER"/>
<dbReference type="AlphaFoldDB" id="M1QG15"/>
<proteinExistence type="predicted"/>
<sequence length="45" mass="5168">MPASMDRDKSISTRQGFHVFQAASIEKGNKLFHTSRKPTDKIKNY</sequence>
<dbReference type="HOGENOM" id="CLU_3194517_0_0_2"/>
<dbReference type="EMBL" id="CP004144">
    <property type="protein sequence ID" value="AGF95929.1"/>
    <property type="molecule type" value="Genomic_DNA"/>
</dbReference>
<dbReference type="KEGG" id="mmaz:MmTuc01_0497"/>
<gene>
    <name evidence="1" type="ORF">MmTuc01_0497</name>
</gene>
<reference evidence="1 2" key="1">
    <citation type="journal article" date="2013" name="Genome Announc.">
        <title>Complete Genome of a Methanosarcina mazei Strain Isolated from Sediment Samples from an Amazonian Flooded Area.</title>
        <authorList>
            <person name="Assis das Gracas D."/>
            <person name="Thiago Juca Ramos R."/>
            <person name="Vieira Araujo A.C."/>
            <person name="Zahlouth R."/>
            <person name="Ribeiro Carneiro A."/>
            <person name="Souza Lopes T."/>
            <person name="Azevedo Barauna R."/>
            <person name="Azevedo V."/>
            <person name="Cruz Schneider M.P."/>
            <person name="Pellizari V.H."/>
            <person name="Silva A."/>
        </authorList>
    </citation>
    <scope>NUCLEOTIDE SEQUENCE [LARGE SCALE GENOMIC DNA]</scope>
    <source>
        <strain evidence="1 2">Tuc01</strain>
    </source>
</reference>